<protein>
    <submittedName>
        <fullName evidence="2">Uncharacterized protein</fullName>
    </submittedName>
</protein>
<accession>A0A371I0D0</accession>
<evidence type="ECO:0000256" key="1">
    <source>
        <dbReference type="SAM" id="MobiDB-lite"/>
    </source>
</evidence>
<feature type="region of interest" description="Disordered" evidence="1">
    <location>
        <begin position="239"/>
        <end position="260"/>
    </location>
</feature>
<name>A0A371I0D0_MUCPR</name>
<proteinExistence type="predicted"/>
<dbReference type="EMBL" id="QJKJ01001267">
    <property type="protein sequence ID" value="RDY08481.1"/>
    <property type="molecule type" value="Genomic_DNA"/>
</dbReference>
<feature type="non-terminal residue" evidence="2">
    <location>
        <position position="1"/>
    </location>
</feature>
<dbReference type="Proteomes" id="UP000257109">
    <property type="component" value="Unassembled WGS sequence"/>
</dbReference>
<dbReference type="PANTHER" id="PTHR35046:SF9">
    <property type="entry name" value="RNA-DIRECTED DNA POLYMERASE"/>
    <property type="match status" value="1"/>
</dbReference>
<comment type="caution">
    <text evidence="2">The sequence shown here is derived from an EMBL/GenBank/DDBJ whole genome shotgun (WGS) entry which is preliminary data.</text>
</comment>
<gene>
    <name evidence="2" type="ORF">CR513_07292</name>
</gene>
<dbReference type="AlphaFoldDB" id="A0A371I0D0"/>
<organism evidence="2 3">
    <name type="scientific">Mucuna pruriens</name>
    <name type="common">Velvet bean</name>
    <name type="synonym">Dolichos pruriens</name>
    <dbReference type="NCBI Taxonomy" id="157652"/>
    <lineage>
        <taxon>Eukaryota</taxon>
        <taxon>Viridiplantae</taxon>
        <taxon>Streptophyta</taxon>
        <taxon>Embryophyta</taxon>
        <taxon>Tracheophyta</taxon>
        <taxon>Spermatophyta</taxon>
        <taxon>Magnoliopsida</taxon>
        <taxon>eudicotyledons</taxon>
        <taxon>Gunneridae</taxon>
        <taxon>Pentapetalae</taxon>
        <taxon>rosids</taxon>
        <taxon>fabids</taxon>
        <taxon>Fabales</taxon>
        <taxon>Fabaceae</taxon>
        <taxon>Papilionoideae</taxon>
        <taxon>50 kb inversion clade</taxon>
        <taxon>NPAAA clade</taxon>
        <taxon>indigoferoid/millettioid clade</taxon>
        <taxon>Phaseoleae</taxon>
        <taxon>Mucuna</taxon>
    </lineage>
</organism>
<reference evidence="2" key="1">
    <citation type="submission" date="2018-05" db="EMBL/GenBank/DDBJ databases">
        <title>Draft genome of Mucuna pruriens seed.</title>
        <authorList>
            <person name="Nnadi N.E."/>
            <person name="Vos R."/>
            <person name="Hasami M.H."/>
            <person name="Devisetty U.K."/>
            <person name="Aguiy J.C."/>
        </authorList>
    </citation>
    <scope>NUCLEOTIDE SEQUENCE [LARGE SCALE GENOMIC DNA]</scope>
    <source>
        <strain evidence="2">JCA_2017</strain>
    </source>
</reference>
<keyword evidence="3" id="KW-1185">Reference proteome</keyword>
<dbReference type="PANTHER" id="PTHR35046">
    <property type="entry name" value="ZINC KNUCKLE (CCHC-TYPE) FAMILY PROTEIN"/>
    <property type="match status" value="1"/>
</dbReference>
<evidence type="ECO:0000313" key="3">
    <source>
        <dbReference type="Proteomes" id="UP000257109"/>
    </source>
</evidence>
<evidence type="ECO:0000313" key="2">
    <source>
        <dbReference type="EMBL" id="RDY08481.1"/>
    </source>
</evidence>
<dbReference type="OrthoDB" id="1747743at2759"/>
<sequence length="260" mass="30001">MLLLKVKLTLIHPLDHIISRVGHIASQCPNKRGMVMLDNGEIESSSDDEMLPLEDYSDVEVAAPVNEDILVTRRALSIQPKEDGDMEQHERNFHTRCHINDKVCNMIIVSGICTNVASSILMEKINLQTTKHTRPYRLQWLSNIGEVKVDKEVAMPFAIENYKDEVLCDVVLMKVGYIPLCCPWQLDCKVTHKGYTNCLSFIYNELKIILTPLSPKQVCEDQIKTRKVRECEESKEKKIERTKEKSEQKNEKIKRKEIYS</sequence>